<organism evidence="3 4">
    <name type="scientific">Methylorubrum podarium</name>
    <dbReference type="NCBI Taxonomy" id="200476"/>
    <lineage>
        <taxon>Bacteria</taxon>
        <taxon>Pseudomonadati</taxon>
        <taxon>Pseudomonadota</taxon>
        <taxon>Alphaproteobacteria</taxon>
        <taxon>Hyphomicrobiales</taxon>
        <taxon>Methylobacteriaceae</taxon>
        <taxon>Methylorubrum</taxon>
    </lineage>
</organism>
<accession>A0ABV1QJI3</accession>
<name>A0ABV1QJI3_9HYPH</name>
<feature type="compositionally biased region" description="Polar residues" evidence="1">
    <location>
        <begin position="60"/>
        <end position="72"/>
    </location>
</feature>
<reference evidence="3 4" key="1">
    <citation type="submission" date="2024-06" db="EMBL/GenBank/DDBJ databases">
        <authorList>
            <person name="Campbell A.G."/>
        </authorList>
    </citation>
    <scope>NUCLEOTIDE SEQUENCE [LARGE SCALE GENOMIC DNA]</scope>
    <source>
        <strain evidence="3 4">EM12</strain>
    </source>
</reference>
<dbReference type="InterPro" id="IPR009628">
    <property type="entry name" value="Phage_tape_measure_N"/>
</dbReference>
<feature type="region of interest" description="Disordered" evidence="1">
    <location>
        <begin position="128"/>
        <end position="147"/>
    </location>
</feature>
<feature type="compositionally biased region" description="Basic and acidic residues" evidence="1">
    <location>
        <begin position="617"/>
        <end position="640"/>
    </location>
</feature>
<evidence type="ECO:0000313" key="3">
    <source>
        <dbReference type="EMBL" id="MER2249547.1"/>
    </source>
</evidence>
<evidence type="ECO:0000313" key="4">
    <source>
        <dbReference type="Proteomes" id="UP001480955"/>
    </source>
</evidence>
<evidence type="ECO:0000256" key="1">
    <source>
        <dbReference type="SAM" id="MobiDB-lite"/>
    </source>
</evidence>
<dbReference type="RefSeq" id="WP_350393070.1">
    <property type="nucleotide sequence ID" value="NZ_JBELQE010000040.1"/>
</dbReference>
<dbReference type="Proteomes" id="UP001480955">
    <property type="component" value="Unassembled WGS sequence"/>
</dbReference>
<sequence>MPNNIAIRIQAEGGVELRRTFEDAGRAGQDAFRQVGTAADQASAATDRLTQKARDAASAAQRTGSPPSTGQPGASAATMREVERVRSRLDEEYRNARQLDRDIAVIERGTASGSLSADYAARLRGLAETRYGGPGNDNSPTRRGLDSNQRRDLMYQGGDVVASLGSGAGIGTVAFQQGPQILQGLAAGEGGLSGGLKALGQSALGLVTPLTVAATAATALGAAFTLAATQASNDQAALEKATQGIGRATGATAGQLDLLSRSAAESGKISTSSARELVASYTSTGQLAVPVIEQLTRLTSDYARLTSQELPVAGAELARFVAEPARGAEDLASRIGGLDDRTMQFVRSLEVQGDRTAAQTALADALKATIDANTTATTGWAAAWNTVSSAADKAWESIKRAAGSATGLAPESAQAALDRYSKQVERTNNIRAFTGQGPLELGSSAIRNRDAAAIVADTEAREARARAAEEAAVRASKVAGEAARSLDPQRKAYEDLISKRNELNEALNNPLARSKLANVDEVREAATAYDRAVTTMVDANGRLITSAERSRQADQLRADALKANTAEEKAAVAERQKAFDLAGKALTPLNAGAEITRAGMLARIEADSKKSGGGGSDAEKRDDYDRAIRSAEDRTRRLEEQGSTYGMGAEAIERYRVQTELLTAAQRAGRDITPELTRQIEEYANKAGDAAKRSEEARDSLRDMDNFRGVGSDGVRSLVRDLGDARSGADILGNALNRVKQRVLDLASDSVAELLFGKRGSAASGLFGSGGGIGSLISGFFGGGGGGDSPTGGVRLFDVGGYTGPGERYDVAGLVHRGEVVYSAADVARHGGVAAVEAFRRSSGLRGYAEGGVVGREAFTMPSAAAMRPANGNALPPINFIDQRPAGSPEMEPAVKRRSDGGIDVIVRTMESRMGQRAAAGQGPFKQAAGGAGYRIG</sequence>
<protein>
    <submittedName>
        <fullName evidence="3">Phage tail length tape measure family protein</fullName>
    </submittedName>
</protein>
<gene>
    <name evidence="3" type="ORF">ABS772_06410</name>
</gene>
<dbReference type="Pfam" id="PF06791">
    <property type="entry name" value="TMP_2"/>
    <property type="match status" value="1"/>
</dbReference>
<feature type="region of interest" description="Disordered" evidence="1">
    <location>
        <begin position="916"/>
        <end position="937"/>
    </location>
</feature>
<keyword evidence="4" id="KW-1185">Reference proteome</keyword>
<dbReference type="EMBL" id="JBELQE010000040">
    <property type="protein sequence ID" value="MER2249547.1"/>
    <property type="molecule type" value="Genomic_DNA"/>
</dbReference>
<evidence type="ECO:0000259" key="2">
    <source>
        <dbReference type="Pfam" id="PF06791"/>
    </source>
</evidence>
<feature type="region of interest" description="Disordered" evidence="1">
    <location>
        <begin position="606"/>
        <end position="641"/>
    </location>
</feature>
<feature type="region of interest" description="Disordered" evidence="1">
    <location>
        <begin position="32"/>
        <end position="80"/>
    </location>
</feature>
<proteinExistence type="predicted"/>
<feature type="domain" description="Bacteriophage tail tape measure N-terminal" evidence="2">
    <location>
        <begin position="149"/>
        <end position="346"/>
    </location>
</feature>
<comment type="caution">
    <text evidence="3">The sequence shown here is derived from an EMBL/GenBank/DDBJ whole genome shotgun (WGS) entry which is preliminary data.</text>
</comment>